<evidence type="ECO:0008006" key="4">
    <source>
        <dbReference type="Google" id="ProtNLM"/>
    </source>
</evidence>
<organism evidence="2 3">
    <name type="scientific">Microbacterium capsulatum</name>
    <dbReference type="NCBI Taxonomy" id="3041921"/>
    <lineage>
        <taxon>Bacteria</taxon>
        <taxon>Bacillati</taxon>
        <taxon>Actinomycetota</taxon>
        <taxon>Actinomycetes</taxon>
        <taxon>Micrococcales</taxon>
        <taxon>Microbacteriaceae</taxon>
        <taxon>Microbacterium</taxon>
    </lineage>
</organism>
<keyword evidence="1" id="KW-0472">Membrane</keyword>
<gene>
    <name evidence="2" type="ORF">RBR11_01115</name>
</gene>
<accession>A0ABU0XBM8</accession>
<keyword evidence="3" id="KW-1185">Reference proteome</keyword>
<feature type="transmembrane region" description="Helical" evidence="1">
    <location>
        <begin position="21"/>
        <end position="46"/>
    </location>
</feature>
<evidence type="ECO:0000256" key="1">
    <source>
        <dbReference type="SAM" id="Phobius"/>
    </source>
</evidence>
<dbReference type="RefSeq" id="WP_308487449.1">
    <property type="nucleotide sequence ID" value="NZ_JAVFCB010000001.1"/>
</dbReference>
<name>A0ABU0XBM8_9MICO</name>
<comment type="caution">
    <text evidence="2">The sequence shown here is derived from an EMBL/GenBank/DDBJ whole genome shotgun (WGS) entry which is preliminary data.</text>
</comment>
<sequence>MSGGTSETTGTPVVDPRRPRWLFYSLLGVAGLLYAYAIWNAIAYLIPLAGLAISATTWVALILAIVLPAAVYAIAVAITRRRSIAVLAIVLLAGLGLVAVFWLDVVGYSIRTLLPGAH</sequence>
<reference evidence="2 3" key="1">
    <citation type="submission" date="2023-08" db="EMBL/GenBank/DDBJ databases">
        <title>Microbacterium sp. nov., isolated from a waste landfill.</title>
        <authorList>
            <person name="Wen W."/>
        </authorList>
    </citation>
    <scope>NUCLEOTIDE SEQUENCE [LARGE SCALE GENOMIC DNA]</scope>
    <source>
        <strain evidence="2 3">ASV81</strain>
    </source>
</reference>
<evidence type="ECO:0000313" key="2">
    <source>
        <dbReference type="EMBL" id="MDQ4212513.1"/>
    </source>
</evidence>
<keyword evidence="1" id="KW-0812">Transmembrane</keyword>
<dbReference type="EMBL" id="JAVFCB010000001">
    <property type="protein sequence ID" value="MDQ4212513.1"/>
    <property type="molecule type" value="Genomic_DNA"/>
</dbReference>
<dbReference type="Proteomes" id="UP001230289">
    <property type="component" value="Unassembled WGS sequence"/>
</dbReference>
<evidence type="ECO:0000313" key="3">
    <source>
        <dbReference type="Proteomes" id="UP001230289"/>
    </source>
</evidence>
<protein>
    <recommendedName>
        <fullName evidence="4">Bacitracin resistance protein</fullName>
    </recommendedName>
</protein>
<feature type="transmembrane region" description="Helical" evidence="1">
    <location>
        <begin position="84"/>
        <end position="103"/>
    </location>
</feature>
<proteinExistence type="predicted"/>
<feature type="transmembrane region" description="Helical" evidence="1">
    <location>
        <begin position="58"/>
        <end position="77"/>
    </location>
</feature>
<keyword evidence="1" id="KW-1133">Transmembrane helix</keyword>